<dbReference type="SMART" id="SM00386">
    <property type="entry name" value="HAT"/>
    <property type="match status" value="6"/>
</dbReference>
<evidence type="ECO:0000256" key="4">
    <source>
        <dbReference type="ARBA" id="ARBA00023187"/>
    </source>
</evidence>
<keyword evidence="3" id="KW-0677">Repeat</keyword>
<evidence type="ECO:0000313" key="9">
    <source>
        <dbReference type="EMBL" id="KAJ8755674.1"/>
    </source>
</evidence>
<dbReference type="Proteomes" id="UP001159364">
    <property type="component" value="Linkage Group LG09"/>
</dbReference>
<dbReference type="GO" id="GO:0008380">
    <property type="term" value="P:RNA splicing"/>
    <property type="evidence" value="ECO:0007669"/>
    <property type="project" value="UniProtKB-KW"/>
</dbReference>
<dbReference type="Pfam" id="PF00076">
    <property type="entry name" value="RRM_1"/>
    <property type="match status" value="1"/>
</dbReference>
<evidence type="ECO:0000313" key="10">
    <source>
        <dbReference type="Proteomes" id="UP001159364"/>
    </source>
</evidence>
<feature type="region of interest" description="Disordered" evidence="7">
    <location>
        <begin position="713"/>
        <end position="814"/>
    </location>
</feature>
<feature type="compositionally biased region" description="Basic and acidic residues" evidence="7">
    <location>
        <begin position="772"/>
        <end position="781"/>
    </location>
</feature>
<dbReference type="InterPro" id="IPR008847">
    <property type="entry name" value="Suf"/>
</dbReference>
<dbReference type="PANTHER" id="PTHR17204">
    <property type="entry name" value="PRE-MRNA PROCESSING PROTEIN PRP39-RELATED"/>
    <property type="match status" value="1"/>
</dbReference>
<feature type="domain" description="RRM" evidence="8">
    <location>
        <begin position="644"/>
        <end position="721"/>
    </location>
</feature>
<dbReference type="SUPFAM" id="SSF48452">
    <property type="entry name" value="TPR-like"/>
    <property type="match status" value="1"/>
</dbReference>
<dbReference type="GO" id="GO:0003723">
    <property type="term" value="F:RNA binding"/>
    <property type="evidence" value="ECO:0007669"/>
    <property type="project" value="UniProtKB-UniRule"/>
</dbReference>
<dbReference type="InterPro" id="IPR011990">
    <property type="entry name" value="TPR-like_helical_dom_sf"/>
</dbReference>
<dbReference type="PROSITE" id="PS50102">
    <property type="entry name" value="RRM"/>
    <property type="match status" value="1"/>
</dbReference>
<sequence length="823" mass="93770">MNSENEAQNPNKSPISDDSDSESDIEEESQLGTLKSKLLLNPYDYDAHVQLIKLLRKMGEIEKLKEAREAMSAMFPLTPAMWQQWALDEASLHSGPEALAAIEKLYEQGVHDYVSVPLWCDYLNYIQECDPSVRGCSIDGISKARHLFERALTAAGLHVAEGNKIWDAYREFERAILLTIDETDLKAKESQIQRIQNIFHRQLSIPLLDLRSTLLAYKAWEVEQGNVLDAESSDVDGVSPNVASAYQKALEMYSARVQHEEQVSRSDASDVEKFQNFMNYLKFEKSVGDPTRVQVLYERAITEFPVSTDLWLDYTQYLDRTLKVGNVIRDVYARATKSCPWVGELWVRYLLSLERGRAPEKMISHVYEKSLTCTFSTFEEYLELFLTRVDGLRRRILSGFEAEDVLDYSLIRGTFQYASDYLSPHIKNSEGLLRLHAYWARLENNLGKDLVAARGVWERLLKISGTMLEAWQGYIAMEIELGHVNEARAIYKKCYSKRFAGTGSEEICHSWLRFEKEYGTLEDFDHAVQKVTPRLEELQLYRRQQESVASTSITDQREKPIKKSVREKRKGDLNTADEQSPAKRQKKIAQTQNMGYEKEKDQVQNPAFMKEAEKVKSNAEGADDTHGKQMDSQTGKMKVYTDQCTAFISNLNFKTNEGDLRRFFSDVGGLVSIRILRDKFTGKSRGLAYVDFSNDEYLNEAIAKNKQTLLGKKLSITRSDPKRSKKNNQVVSKDHAQTGNQSGSNGGSKTGQSVETSKESQAPRNPPSTAHKRAESVELKRKNTFAVPRNVRPLGQPANLSKPLEEDGKSKTNDEFRKMFIKG</sequence>
<dbReference type="PANTHER" id="PTHR17204:SF25">
    <property type="entry name" value="RRM DOMAIN-CONTAINING PROTEIN"/>
    <property type="match status" value="1"/>
</dbReference>
<dbReference type="InterPro" id="IPR003107">
    <property type="entry name" value="HAT"/>
</dbReference>
<name>A0AAV8SUH8_9ROSI</name>
<dbReference type="SUPFAM" id="SSF54928">
    <property type="entry name" value="RNA-binding domain, RBD"/>
    <property type="match status" value="1"/>
</dbReference>
<dbReference type="Gene3D" id="3.30.70.330">
    <property type="match status" value="1"/>
</dbReference>
<dbReference type="InterPro" id="IPR000504">
    <property type="entry name" value="RRM_dom"/>
</dbReference>
<feature type="region of interest" description="Disordered" evidence="7">
    <location>
        <begin position="546"/>
        <end position="635"/>
    </location>
</feature>
<evidence type="ECO:0000256" key="1">
    <source>
        <dbReference type="ARBA" id="ARBA00004123"/>
    </source>
</evidence>
<comment type="caution">
    <text evidence="9">The sequence shown here is derived from an EMBL/GenBank/DDBJ whole genome shotgun (WGS) entry which is preliminary data.</text>
</comment>
<dbReference type="SMART" id="SM00360">
    <property type="entry name" value="RRM"/>
    <property type="match status" value="1"/>
</dbReference>
<accession>A0AAV8SUH8</accession>
<dbReference type="AlphaFoldDB" id="A0AAV8SUH8"/>
<keyword evidence="6" id="KW-0694">RNA-binding</keyword>
<dbReference type="Gene3D" id="1.25.40.10">
    <property type="entry name" value="Tetratricopeptide repeat domain"/>
    <property type="match status" value="2"/>
</dbReference>
<evidence type="ECO:0000256" key="2">
    <source>
        <dbReference type="ARBA" id="ARBA00022664"/>
    </source>
</evidence>
<evidence type="ECO:0000256" key="5">
    <source>
        <dbReference type="ARBA" id="ARBA00023242"/>
    </source>
</evidence>
<evidence type="ECO:0000256" key="3">
    <source>
        <dbReference type="ARBA" id="ARBA00022737"/>
    </source>
</evidence>
<dbReference type="GO" id="GO:0006397">
    <property type="term" value="P:mRNA processing"/>
    <property type="evidence" value="ECO:0007669"/>
    <property type="project" value="UniProtKB-KW"/>
</dbReference>
<feature type="compositionally biased region" description="Basic and acidic residues" evidence="7">
    <location>
        <begin position="610"/>
        <end position="629"/>
    </location>
</feature>
<feature type="compositionally biased region" description="Basic and acidic residues" evidence="7">
    <location>
        <begin position="803"/>
        <end position="814"/>
    </location>
</feature>
<comment type="subcellular location">
    <subcellularLocation>
        <location evidence="1">Nucleus</location>
    </subcellularLocation>
</comment>
<evidence type="ECO:0000259" key="8">
    <source>
        <dbReference type="PROSITE" id="PS50102"/>
    </source>
</evidence>
<feature type="region of interest" description="Disordered" evidence="7">
    <location>
        <begin position="1"/>
        <end position="28"/>
    </location>
</feature>
<keyword evidence="5" id="KW-0539">Nucleus</keyword>
<protein>
    <recommendedName>
        <fullName evidence="8">RRM domain-containing protein</fullName>
    </recommendedName>
</protein>
<feature type="compositionally biased region" description="Acidic residues" evidence="7">
    <location>
        <begin position="17"/>
        <end position="28"/>
    </location>
</feature>
<gene>
    <name evidence="9" type="ORF">K2173_022269</name>
</gene>
<proteinExistence type="predicted"/>
<dbReference type="InterPro" id="IPR012677">
    <property type="entry name" value="Nucleotide-bd_a/b_plait_sf"/>
</dbReference>
<keyword evidence="10" id="KW-1185">Reference proteome</keyword>
<organism evidence="9 10">
    <name type="scientific">Erythroxylum novogranatense</name>
    <dbReference type="NCBI Taxonomy" id="1862640"/>
    <lineage>
        <taxon>Eukaryota</taxon>
        <taxon>Viridiplantae</taxon>
        <taxon>Streptophyta</taxon>
        <taxon>Embryophyta</taxon>
        <taxon>Tracheophyta</taxon>
        <taxon>Spermatophyta</taxon>
        <taxon>Magnoliopsida</taxon>
        <taxon>eudicotyledons</taxon>
        <taxon>Gunneridae</taxon>
        <taxon>Pentapetalae</taxon>
        <taxon>rosids</taxon>
        <taxon>fabids</taxon>
        <taxon>Malpighiales</taxon>
        <taxon>Erythroxylaceae</taxon>
        <taxon>Erythroxylum</taxon>
    </lineage>
</organism>
<reference evidence="9 10" key="1">
    <citation type="submission" date="2021-09" db="EMBL/GenBank/DDBJ databases">
        <title>Genomic insights and catalytic innovation underlie evolution of tropane alkaloids biosynthesis.</title>
        <authorList>
            <person name="Wang Y.-J."/>
            <person name="Tian T."/>
            <person name="Huang J.-P."/>
            <person name="Huang S.-X."/>
        </authorList>
    </citation>
    <scope>NUCLEOTIDE SEQUENCE [LARGE SCALE GENOMIC DNA]</scope>
    <source>
        <strain evidence="9">KIB-2018</strain>
        <tissue evidence="9">Leaf</tissue>
    </source>
</reference>
<dbReference type="GO" id="GO:0005634">
    <property type="term" value="C:nucleus"/>
    <property type="evidence" value="ECO:0007669"/>
    <property type="project" value="UniProtKB-SubCell"/>
</dbReference>
<feature type="compositionally biased region" description="Polar residues" evidence="7">
    <location>
        <begin position="1"/>
        <end position="14"/>
    </location>
</feature>
<keyword evidence="2" id="KW-0507">mRNA processing</keyword>
<evidence type="ECO:0000256" key="6">
    <source>
        <dbReference type="PROSITE-ProRule" id="PRU00176"/>
    </source>
</evidence>
<keyword evidence="4" id="KW-0508">mRNA splicing</keyword>
<dbReference type="EMBL" id="JAIWQS010000009">
    <property type="protein sequence ID" value="KAJ8755674.1"/>
    <property type="molecule type" value="Genomic_DNA"/>
</dbReference>
<evidence type="ECO:0000256" key="7">
    <source>
        <dbReference type="SAM" id="MobiDB-lite"/>
    </source>
</evidence>
<dbReference type="InterPro" id="IPR035979">
    <property type="entry name" value="RBD_domain_sf"/>
</dbReference>
<dbReference type="Pfam" id="PF05843">
    <property type="entry name" value="Suf"/>
    <property type="match status" value="1"/>
</dbReference>